<gene>
    <name evidence="10" type="ORF">MUY27_01785</name>
</gene>
<evidence type="ECO:0000256" key="5">
    <source>
        <dbReference type="ARBA" id="ARBA00022692"/>
    </source>
</evidence>
<dbReference type="PANTHER" id="PTHR21716:SF53">
    <property type="entry name" value="PERMEASE PERM-RELATED"/>
    <property type="match status" value="1"/>
</dbReference>
<comment type="subcellular location">
    <subcellularLocation>
        <location evidence="1">Cell membrane</location>
        <topology evidence="1">Multi-pass membrane protein</topology>
    </subcellularLocation>
</comment>
<keyword evidence="8" id="KW-0175">Coiled coil</keyword>
<comment type="caution">
    <text evidence="10">The sequence shown here is derived from an EMBL/GenBank/DDBJ whole genome shotgun (WGS) entry which is preliminary data.</text>
</comment>
<feature type="transmembrane region" description="Helical" evidence="9">
    <location>
        <begin position="262"/>
        <end position="280"/>
    </location>
</feature>
<evidence type="ECO:0000256" key="6">
    <source>
        <dbReference type="ARBA" id="ARBA00022989"/>
    </source>
</evidence>
<keyword evidence="4" id="KW-1003">Cell membrane</keyword>
<feature type="transmembrane region" description="Helical" evidence="9">
    <location>
        <begin position="7"/>
        <end position="25"/>
    </location>
</feature>
<dbReference type="AlphaFoldDB" id="A0A9X1X1S5"/>
<keyword evidence="7 9" id="KW-0472">Membrane</keyword>
<comment type="similarity">
    <text evidence="2">Belongs to the autoinducer-2 exporter (AI-2E) (TC 2.A.86) family.</text>
</comment>
<accession>A0A9X1X1S5</accession>
<dbReference type="Proteomes" id="UP001139450">
    <property type="component" value="Unassembled WGS sequence"/>
</dbReference>
<keyword evidence="5 9" id="KW-0812">Transmembrane</keyword>
<dbReference type="InterPro" id="IPR002549">
    <property type="entry name" value="AI-2E-like"/>
</dbReference>
<evidence type="ECO:0000256" key="2">
    <source>
        <dbReference type="ARBA" id="ARBA00009773"/>
    </source>
</evidence>
<dbReference type="Pfam" id="PF01594">
    <property type="entry name" value="AI-2E_transport"/>
    <property type="match status" value="1"/>
</dbReference>
<feature type="transmembrane region" description="Helical" evidence="9">
    <location>
        <begin position="31"/>
        <end position="48"/>
    </location>
</feature>
<feature type="transmembrane region" description="Helical" evidence="9">
    <location>
        <begin position="292"/>
        <end position="316"/>
    </location>
</feature>
<sequence>MLQLNKILRILALICLSTLLLYFGATVFIPLTFGAVFAMLLMPLGSWLEKKGFNRGIASVACILVFTLCAAGLVYLLQWQISDLLKDLSQIEQRFQQLTDSLQRYASEHFGLSVHQQKQMIREQQSGGMEKATGMAWSAFSKFAGLMLDTVLVLVYTFLFLYFRRHFKNFVIRLVGNEDRKNTQVILQKISGVTQSYLSGLGMMIVMLWVMYGIGFSIVGIKGAILFAILCGLLEIIPFIGNLTGTTITVLITLAQGGSTNMVLGVLATYAIVQFTQTYLLEPLVVGRQVNINPLFTILIIVVGEAIWDIAGMILAIPLLGMFKVVCDHVTPLNAYGYLIGSGQHEQKDGNIFKKLFGRKED</sequence>
<evidence type="ECO:0000256" key="4">
    <source>
        <dbReference type="ARBA" id="ARBA00022475"/>
    </source>
</evidence>
<keyword evidence="11" id="KW-1185">Reference proteome</keyword>
<feature type="transmembrane region" description="Helical" evidence="9">
    <location>
        <begin position="60"/>
        <end position="81"/>
    </location>
</feature>
<dbReference type="GO" id="GO:0005886">
    <property type="term" value="C:plasma membrane"/>
    <property type="evidence" value="ECO:0007669"/>
    <property type="project" value="UniProtKB-SubCell"/>
</dbReference>
<evidence type="ECO:0000256" key="8">
    <source>
        <dbReference type="SAM" id="Coils"/>
    </source>
</evidence>
<keyword evidence="3" id="KW-0813">Transport</keyword>
<evidence type="ECO:0000256" key="3">
    <source>
        <dbReference type="ARBA" id="ARBA00022448"/>
    </source>
</evidence>
<dbReference type="PANTHER" id="PTHR21716">
    <property type="entry name" value="TRANSMEMBRANE PROTEIN"/>
    <property type="match status" value="1"/>
</dbReference>
<feature type="coiled-coil region" evidence="8">
    <location>
        <begin position="81"/>
        <end position="108"/>
    </location>
</feature>
<evidence type="ECO:0000256" key="9">
    <source>
        <dbReference type="SAM" id="Phobius"/>
    </source>
</evidence>
<dbReference type="EMBL" id="JALJEJ010000001">
    <property type="protein sequence ID" value="MCJ8208420.1"/>
    <property type="molecule type" value="Genomic_DNA"/>
</dbReference>
<organism evidence="10 11">
    <name type="scientific">Mucilaginibacter straminoryzae</name>
    <dbReference type="NCBI Taxonomy" id="2932774"/>
    <lineage>
        <taxon>Bacteria</taxon>
        <taxon>Pseudomonadati</taxon>
        <taxon>Bacteroidota</taxon>
        <taxon>Sphingobacteriia</taxon>
        <taxon>Sphingobacteriales</taxon>
        <taxon>Sphingobacteriaceae</taxon>
        <taxon>Mucilaginibacter</taxon>
    </lineage>
</organism>
<proteinExistence type="inferred from homology"/>
<keyword evidence="6 9" id="KW-1133">Transmembrane helix</keyword>
<feature type="transmembrane region" description="Helical" evidence="9">
    <location>
        <begin position="143"/>
        <end position="163"/>
    </location>
</feature>
<evidence type="ECO:0000256" key="1">
    <source>
        <dbReference type="ARBA" id="ARBA00004651"/>
    </source>
</evidence>
<feature type="transmembrane region" description="Helical" evidence="9">
    <location>
        <begin position="225"/>
        <end position="255"/>
    </location>
</feature>
<dbReference type="RefSeq" id="WP_245128250.1">
    <property type="nucleotide sequence ID" value="NZ_JALJEJ010000001.1"/>
</dbReference>
<feature type="transmembrane region" description="Helical" evidence="9">
    <location>
        <begin position="197"/>
        <end position="219"/>
    </location>
</feature>
<protein>
    <submittedName>
        <fullName evidence="10">AI-2E family transporter</fullName>
    </submittedName>
</protein>
<evidence type="ECO:0000313" key="11">
    <source>
        <dbReference type="Proteomes" id="UP001139450"/>
    </source>
</evidence>
<evidence type="ECO:0000256" key="7">
    <source>
        <dbReference type="ARBA" id="ARBA00023136"/>
    </source>
</evidence>
<reference evidence="10" key="1">
    <citation type="submission" date="2022-04" db="EMBL/GenBank/DDBJ databases">
        <title>Mucilaginibacter sp. RS28 isolated from freshwater.</title>
        <authorList>
            <person name="Ko S.-R."/>
        </authorList>
    </citation>
    <scope>NUCLEOTIDE SEQUENCE</scope>
    <source>
        <strain evidence="10">RS28</strain>
    </source>
</reference>
<name>A0A9X1X1S5_9SPHI</name>
<evidence type="ECO:0000313" key="10">
    <source>
        <dbReference type="EMBL" id="MCJ8208420.1"/>
    </source>
</evidence>